<name>A0A0F9UYK0_9ZZZZ</name>
<reference evidence="2" key="1">
    <citation type="journal article" date="2015" name="Nature">
        <title>Complex archaea that bridge the gap between prokaryotes and eukaryotes.</title>
        <authorList>
            <person name="Spang A."/>
            <person name="Saw J.H."/>
            <person name="Jorgensen S.L."/>
            <person name="Zaremba-Niedzwiedzka K."/>
            <person name="Martijn J."/>
            <person name="Lind A.E."/>
            <person name="van Eijk R."/>
            <person name="Schleper C."/>
            <person name="Guy L."/>
            <person name="Ettema T.J."/>
        </authorList>
    </citation>
    <scope>NUCLEOTIDE SEQUENCE</scope>
</reference>
<evidence type="ECO:0000313" key="2">
    <source>
        <dbReference type="EMBL" id="KKN58708.1"/>
    </source>
</evidence>
<evidence type="ECO:0000256" key="1">
    <source>
        <dbReference type="SAM" id="MobiDB-lite"/>
    </source>
</evidence>
<accession>A0A0F9UYK0</accession>
<sequence length="313" mass="35140">METETKPPTKMGKKELKDALIDLGYDEKELLDEQGKCLQRPVLLEKYQAHKQGEKGLAVFSETEECDSSEEDVGIEVKPDVKENDDTNESGSELEPESEECEFLNINDPGWTQFVLGKFLEDEMDGKNPRVEGLRRVAGELIGELIEEGCDLIAAPTEENRFRACVKAWGVFITHEGRQIRFEALADANSENCFEDFATYLVAMADTRAKGRMYRNALRLKRVVAAEEVSKTVAMASEVQQGGAIHAGQISMIRLLSDRHNFNIAEVLENLGIKCELNEKTGDVNLKLLSYEDALATAKSMRELKEEKERVSK</sequence>
<organism evidence="2">
    <name type="scientific">marine sediment metagenome</name>
    <dbReference type="NCBI Taxonomy" id="412755"/>
    <lineage>
        <taxon>unclassified sequences</taxon>
        <taxon>metagenomes</taxon>
        <taxon>ecological metagenomes</taxon>
    </lineage>
</organism>
<dbReference type="EMBL" id="LAZR01000750">
    <property type="protein sequence ID" value="KKN58708.1"/>
    <property type="molecule type" value="Genomic_DNA"/>
</dbReference>
<feature type="region of interest" description="Disordered" evidence="1">
    <location>
        <begin position="60"/>
        <end position="99"/>
    </location>
</feature>
<feature type="compositionally biased region" description="Acidic residues" evidence="1">
    <location>
        <begin position="86"/>
        <end position="99"/>
    </location>
</feature>
<feature type="compositionally biased region" description="Acidic residues" evidence="1">
    <location>
        <begin position="62"/>
        <end position="74"/>
    </location>
</feature>
<feature type="compositionally biased region" description="Basic and acidic residues" evidence="1">
    <location>
        <begin position="75"/>
        <end position="85"/>
    </location>
</feature>
<dbReference type="AlphaFoldDB" id="A0A0F9UYK0"/>
<comment type="caution">
    <text evidence="2">The sequence shown here is derived from an EMBL/GenBank/DDBJ whole genome shotgun (WGS) entry which is preliminary data.</text>
</comment>
<proteinExistence type="predicted"/>
<protein>
    <submittedName>
        <fullName evidence="2">Uncharacterized protein</fullName>
    </submittedName>
</protein>
<gene>
    <name evidence="2" type="ORF">LCGC14_0549440</name>
</gene>